<reference evidence="2 3" key="1">
    <citation type="submission" date="2014-04" db="EMBL/GenBank/DDBJ databases">
        <authorList>
            <consortium name="DOE Joint Genome Institute"/>
            <person name="Kuo A."/>
            <person name="Zuccaro A."/>
            <person name="Kohler A."/>
            <person name="Nagy L.G."/>
            <person name="Floudas D."/>
            <person name="Copeland A."/>
            <person name="Barry K.W."/>
            <person name="Cichocki N."/>
            <person name="Veneault-Fourrey C."/>
            <person name="LaButti K."/>
            <person name="Lindquist E.A."/>
            <person name="Lipzen A."/>
            <person name="Lundell T."/>
            <person name="Morin E."/>
            <person name="Murat C."/>
            <person name="Sun H."/>
            <person name="Tunlid A."/>
            <person name="Henrissat B."/>
            <person name="Grigoriev I.V."/>
            <person name="Hibbett D.S."/>
            <person name="Martin F."/>
            <person name="Nordberg H.P."/>
            <person name="Cantor M.N."/>
            <person name="Hua S.X."/>
        </authorList>
    </citation>
    <scope>NUCLEOTIDE SEQUENCE [LARGE SCALE GENOMIC DNA]</scope>
    <source>
        <strain evidence="2 3">MAFF 305830</strain>
    </source>
</reference>
<dbReference type="Proteomes" id="UP000054097">
    <property type="component" value="Unassembled WGS sequence"/>
</dbReference>
<dbReference type="InterPro" id="IPR013087">
    <property type="entry name" value="Znf_C2H2_type"/>
</dbReference>
<evidence type="ECO:0000313" key="3">
    <source>
        <dbReference type="Proteomes" id="UP000054097"/>
    </source>
</evidence>
<dbReference type="OrthoDB" id="3214149at2759"/>
<accession>A0A0C3AW46</accession>
<gene>
    <name evidence="2" type="ORF">M408DRAFT_23412</name>
</gene>
<evidence type="ECO:0000259" key="1">
    <source>
        <dbReference type="PROSITE" id="PS00028"/>
    </source>
</evidence>
<keyword evidence="3" id="KW-1185">Reference proteome</keyword>
<protein>
    <recommendedName>
        <fullName evidence="1">C2H2-type domain-containing protein</fullName>
    </recommendedName>
</protein>
<dbReference type="AlphaFoldDB" id="A0A0C3AW46"/>
<dbReference type="EMBL" id="KN824291">
    <property type="protein sequence ID" value="KIM28750.1"/>
    <property type="molecule type" value="Genomic_DNA"/>
</dbReference>
<name>A0A0C3AW46_SERVB</name>
<dbReference type="HOGENOM" id="CLU_970328_0_0_1"/>
<reference evidence="3" key="2">
    <citation type="submission" date="2015-01" db="EMBL/GenBank/DDBJ databases">
        <title>Evolutionary Origins and Diversification of the Mycorrhizal Mutualists.</title>
        <authorList>
            <consortium name="DOE Joint Genome Institute"/>
            <consortium name="Mycorrhizal Genomics Consortium"/>
            <person name="Kohler A."/>
            <person name="Kuo A."/>
            <person name="Nagy L.G."/>
            <person name="Floudas D."/>
            <person name="Copeland A."/>
            <person name="Barry K.W."/>
            <person name="Cichocki N."/>
            <person name="Veneault-Fourrey C."/>
            <person name="LaButti K."/>
            <person name="Lindquist E.A."/>
            <person name="Lipzen A."/>
            <person name="Lundell T."/>
            <person name="Morin E."/>
            <person name="Murat C."/>
            <person name="Riley R."/>
            <person name="Ohm R."/>
            <person name="Sun H."/>
            <person name="Tunlid A."/>
            <person name="Henrissat B."/>
            <person name="Grigoriev I.V."/>
            <person name="Hibbett D.S."/>
            <person name="Martin F."/>
        </authorList>
    </citation>
    <scope>NUCLEOTIDE SEQUENCE [LARGE SCALE GENOMIC DNA]</scope>
    <source>
        <strain evidence="3">MAFF 305830</strain>
    </source>
</reference>
<sequence>MPKESSSPIVVGAIRKQRTQAMDDSTTQGRFPCPIQGCNASYMKATDVSRHKWSHLPTVYLPSCPFVDKQGTQCSYQYVGRASLMKTHWQRDHKKERPYPENYHWPTLNDLLAQHNITLGERTPSRARPATVPQPLLPQPGPSTTPSAIPHATIPSFDVFGCIERMQQHMHWSLDQHRFPEQTRNLNLDAVNLNPQDHLQAQPPFPNFPYNGGMSSMPQGHFYPGLVAPVPIALPSINGLVQGPGSSLFPQEFYNRDSSSTTASIGNLSGDEEPLVWNTYLDENSTQ</sequence>
<proteinExistence type="predicted"/>
<organism evidence="2 3">
    <name type="scientific">Serendipita vermifera MAFF 305830</name>
    <dbReference type="NCBI Taxonomy" id="933852"/>
    <lineage>
        <taxon>Eukaryota</taxon>
        <taxon>Fungi</taxon>
        <taxon>Dikarya</taxon>
        <taxon>Basidiomycota</taxon>
        <taxon>Agaricomycotina</taxon>
        <taxon>Agaricomycetes</taxon>
        <taxon>Sebacinales</taxon>
        <taxon>Serendipitaceae</taxon>
        <taxon>Serendipita</taxon>
    </lineage>
</organism>
<evidence type="ECO:0000313" key="2">
    <source>
        <dbReference type="EMBL" id="KIM28750.1"/>
    </source>
</evidence>
<dbReference type="PROSITE" id="PS00028">
    <property type="entry name" value="ZINC_FINGER_C2H2_1"/>
    <property type="match status" value="1"/>
</dbReference>
<feature type="domain" description="C2H2-type" evidence="1">
    <location>
        <begin position="33"/>
        <end position="55"/>
    </location>
</feature>